<dbReference type="Pfam" id="PF00378">
    <property type="entry name" value="ECH_1"/>
    <property type="match status" value="1"/>
</dbReference>
<keyword evidence="3" id="KW-1185">Reference proteome</keyword>
<evidence type="ECO:0000313" key="2">
    <source>
        <dbReference type="EMBL" id="WAZ22390.1"/>
    </source>
</evidence>
<dbReference type="Gene3D" id="3.90.226.10">
    <property type="entry name" value="2-enoyl-CoA Hydratase, Chain A, domain 1"/>
    <property type="match status" value="1"/>
</dbReference>
<dbReference type="InterPro" id="IPR001753">
    <property type="entry name" value="Enoyl-CoA_hydra/iso"/>
</dbReference>
<name>A0ABY7KFE6_9ACTN</name>
<accession>A0ABY7KFE6</accession>
<dbReference type="PANTHER" id="PTHR43802:SF1">
    <property type="entry name" value="IP11341P-RELATED"/>
    <property type="match status" value="1"/>
</dbReference>
<reference evidence="2" key="1">
    <citation type="submission" date="2022-12" db="EMBL/GenBank/DDBJ databases">
        <authorList>
            <person name="Ruckert C."/>
            <person name="Busche T."/>
            <person name="Kalinowski J."/>
            <person name="Wittmann C."/>
        </authorList>
    </citation>
    <scope>NUCLEOTIDE SEQUENCE</scope>
    <source>
        <strain evidence="2">DSM 40467</strain>
    </source>
</reference>
<dbReference type="EMBL" id="CP114413">
    <property type="protein sequence ID" value="WAZ22390.1"/>
    <property type="molecule type" value="Genomic_DNA"/>
</dbReference>
<dbReference type="PANTHER" id="PTHR43802">
    <property type="entry name" value="ENOYL-COA HYDRATASE"/>
    <property type="match status" value="1"/>
</dbReference>
<evidence type="ECO:0000313" key="3">
    <source>
        <dbReference type="Proteomes" id="UP001164439"/>
    </source>
</evidence>
<comment type="similarity">
    <text evidence="1">Belongs to the enoyl-CoA hydratase/isomerase family.</text>
</comment>
<dbReference type="Proteomes" id="UP001164439">
    <property type="component" value="Chromosome"/>
</dbReference>
<evidence type="ECO:0000256" key="1">
    <source>
        <dbReference type="ARBA" id="ARBA00005254"/>
    </source>
</evidence>
<protein>
    <submittedName>
        <fullName evidence="2">Enoyl-CoA hydratase/isomerase family protein</fullName>
    </submittedName>
</protein>
<gene>
    <name evidence="2" type="ORF">STRCI_003642</name>
</gene>
<sequence length="257" mass="27421">MSLDIAIDKDSGVAVVTLDRPDRLNALDLRTARELGDAWRAFRFDDSVRALVLTGAGARAFCTGIDRDAVVPQPNSPYMQDDPLLGIGPKSNDLWKPVVAAVHGMACGGAFYLLAECDFLVADPTAEFFDPHTSYGMVSAYESMLMATRMPAGELARMMLMGTAERISARRAQEMGLVSEITEDGGDVAAAVRCAAVLAGYPAAAVQGTVRALWAAQEAARAQVLGRAPQLIALGNLSAGRQAELFAARRTGEYRVR</sequence>
<dbReference type="InterPro" id="IPR029045">
    <property type="entry name" value="ClpP/crotonase-like_dom_sf"/>
</dbReference>
<dbReference type="CDD" id="cd06558">
    <property type="entry name" value="crotonase-like"/>
    <property type="match status" value="1"/>
</dbReference>
<organism evidence="2 3">
    <name type="scientific">Streptomyces cinnabarinus</name>
    <dbReference type="NCBI Taxonomy" id="67287"/>
    <lineage>
        <taxon>Bacteria</taxon>
        <taxon>Bacillati</taxon>
        <taxon>Actinomycetota</taxon>
        <taxon>Actinomycetes</taxon>
        <taxon>Kitasatosporales</taxon>
        <taxon>Streptomycetaceae</taxon>
        <taxon>Streptomyces</taxon>
    </lineage>
</organism>
<proteinExistence type="inferred from homology"/>
<dbReference type="SUPFAM" id="SSF52096">
    <property type="entry name" value="ClpP/crotonase"/>
    <property type="match status" value="1"/>
</dbReference>
<dbReference type="RefSeq" id="WP_269660010.1">
    <property type="nucleotide sequence ID" value="NZ_CP114413.1"/>
</dbReference>